<dbReference type="Proteomes" id="UP000193450">
    <property type="component" value="Chromosome"/>
</dbReference>
<evidence type="ECO:0008006" key="4">
    <source>
        <dbReference type="Google" id="ProtNLM"/>
    </source>
</evidence>
<dbReference type="STRING" id="716816.BST96_03160"/>
<sequence length="183" mass="21023">MIKRLLITLLLVGNVAAAPDFEAFEQFRDQLRAKKEGIMLDSMQLTAADQEKFTPIYREYNTKIMAIRDQRLELVKEFSSKYSEMDDKRAAALSKDLFKLMRNRNKLREDYHKKVSKALSPVHAIRFVQVDSQMDTLLNVIRVRNIPLMKTPDEVTTDFGISVSAGVIDDADKKINNNMALPE</sequence>
<dbReference type="KEGG" id="osg:BST96_03160"/>
<feature type="chain" id="PRO_5012101101" description="Molecular chaperone Skp" evidence="1">
    <location>
        <begin position="19"/>
        <end position="183"/>
    </location>
</feature>
<proteinExistence type="predicted"/>
<evidence type="ECO:0000256" key="1">
    <source>
        <dbReference type="SAM" id="SignalP"/>
    </source>
</evidence>
<protein>
    <recommendedName>
        <fullName evidence="4">Molecular chaperone Skp</fullName>
    </recommendedName>
</protein>
<organism evidence="2 3">
    <name type="scientific">Oceanicoccus sagamiensis</name>
    <dbReference type="NCBI Taxonomy" id="716816"/>
    <lineage>
        <taxon>Bacteria</taxon>
        <taxon>Pseudomonadati</taxon>
        <taxon>Pseudomonadota</taxon>
        <taxon>Gammaproteobacteria</taxon>
        <taxon>Cellvibrionales</taxon>
        <taxon>Spongiibacteraceae</taxon>
        <taxon>Oceanicoccus</taxon>
    </lineage>
</organism>
<gene>
    <name evidence="2" type="ORF">BST96_03160</name>
</gene>
<accession>A0A1X9N500</accession>
<reference evidence="2 3" key="1">
    <citation type="submission" date="2016-11" db="EMBL/GenBank/DDBJ databases">
        <title>Trade-off between light-utilization and light-protection in marine flavobacteria.</title>
        <authorList>
            <person name="Kumagai Y."/>
        </authorList>
    </citation>
    <scope>NUCLEOTIDE SEQUENCE [LARGE SCALE GENOMIC DNA]</scope>
    <source>
        <strain evidence="2 3">NBRC 107125</strain>
    </source>
</reference>
<dbReference type="RefSeq" id="WP_085757295.1">
    <property type="nucleotide sequence ID" value="NZ_CP019343.1"/>
</dbReference>
<evidence type="ECO:0000313" key="2">
    <source>
        <dbReference type="EMBL" id="ARN73190.1"/>
    </source>
</evidence>
<dbReference type="AlphaFoldDB" id="A0A1X9N500"/>
<dbReference type="OrthoDB" id="9153342at2"/>
<keyword evidence="3" id="KW-1185">Reference proteome</keyword>
<dbReference type="EMBL" id="CP019343">
    <property type="protein sequence ID" value="ARN73190.1"/>
    <property type="molecule type" value="Genomic_DNA"/>
</dbReference>
<name>A0A1X9N500_9GAMM</name>
<keyword evidence="1" id="KW-0732">Signal</keyword>
<evidence type="ECO:0000313" key="3">
    <source>
        <dbReference type="Proteomes" id="UP000193450"/>
    </source>
</evidence>
<feature type="signal peptide" evidence="1">
    <location>
        <begin position="1"/>
        <end position="18"/>
    </location>
</feature>